<keyword evidence="10" id="KW-0694">RNA-binding</keyword>
<keyword evidence="3 10" id="KW-0328">Glycosyltransferase</keyword>
<comment type="subunit">
    <text evidence="9 10">Homodimer and homohexamer; in equilibrium.</text>
</comment>
<evidence type="ECO:0000256" key="4">
    <source>
        <dbReference type="ARBA" id="ARBA00022679"/>
    </source>
</evidence>
<dbReference type="NCBIfam" id="NF003549">
    <property type="entry name" value="PRK05205.1-5"/>
    <property type="match status" value="1"/>
</dbReference>
<dbReference type="GO" id="GO:0006353">
    <property type="term" value="P:DNA-templated transcription termination"/>
    <property type="evidence" value="ECO:0007669"/>
    <property type="project" value="UniProtKB-UniRule"/>
</dbReference>
<evidence type="ECO:0000256" key="1">
    <source>
        <dbReference type="ARBA" id="ARBA00005565"/>
    </source>
</evidence>
<reference evidence="12 13" key="1">
    <citation type="submission" date="2016-09" db="EMBL/GenBank/DDBJ databases">
        <title>Draft genome sequence of the soil isolate, Lysinibacillus fusiformis M5, a potential hypoxanthine producer.</title>
        <authorList>
            <person name="Gallegos-Monterrosa R."/>
            <person name="Maroti G."/>
            <person name="Balint B."/>
            <person name="Kovacs A.T."/>
        </authorList>
    </citation>
    <scope>NUCLEOTIDE SEQUENCE [LARGE SCALE GENOMIC DNA]</scope>
    <source>
        <strain evidence="12 13">M5</strain>
    </source>
</reference>
<evidence type="ECO:0000256" key="8">
    <source>
        <dbReference type="ARBA" id="ARBA00056018"/>
    </source>
</evidence>
<keyword evidence="6 10" id="KW-0804">Transcription</keyword>
<evidence type="ECO:0000256" key="5">
    <source>
        <dbReference type="ARBA" id="ARBA00023015"/>
    </source>
</evidence>
<dbReference type="Gene3D" id="3.40.50.2020">
    <property type="match status" value="1"/>
</dbReference>
<dbReference type="NCBIfam" id="NF003547">
    <property type="entry name" value="PRK05205.1-3"/>
    <property type="match status" value="1"/>
</dbReference>
<proteinExistence type="inferred from homology"/>
<dbReference type="SUPFAM" id="SSF53271">
    <property type="entry name" value="PRTase-like"/>
    <property type="match status" value="1"/>
</dbReference>
<evidence type="ECO:0000256" key="6">
    <source>
        <dbReference type="ARBA" id="ARBA00023163"/>
    </source>
</evidence>
<dbReference type="FunFam" id="3.40.50.2020:FF:000020">
    <property type="entry name" value="Bifunctional protein PyrR"/>
    <property type="match status" value="1"/>
</dbReference>
<keyword evidence="4 10" id="KW-0808">Transferase</keyword>
<dbReference type="GO" id="GO:0003723">
    <property type="term" value="F:RNA binding"/>
    <property type="evidence" value="ECO:0007669"/>
    <property type="project" value="UniProtKB-UniRule"/>
</dbReference>
<evidence type="ECO:0000313" key="12">
    <source>
        <dbReference type="EMBL" id="ODV55130.1"/>
    </source>
</evidence>
<dbReference type="PANTHER" id="PTHR11608:SF0">
    <property type="entry name" value="BIFUNCTIONAL PROTEIN PYRR"/>
    <property type="match status" value="1"/>
</dbReference>
<dbReference type="InterPro" id="IPR000836">
    <property type="entry name" value="PRTase_dom"/>
</dbReference>
<comment type="function">
    <text evidence="8 10">Also displays a weak uracil phosphoribosyltransferase activity which is not physiologically significant.</text>
</comment>
<evidence type="ECO:0000256" key="2">
    <source>
        <dbReference type="ARBA" id="ARBA00022472"/>
    </source>
</evidence>
<feature type="domain" description="Phosphoribosyltransferase" evidence="11">
    <location>
        <begin position="15"/>
        <end position="163"/>
    </location>
</feature>
<dbReference type="HAMAP" id="MF_01219">
    <property type="entry name" value="PyrR"/>
    <property type="match status" value="1"/>
</dbReference>
<dbReference type="EMBL" id="MECQ01000001">
    <property type="protein sequence ID" value="ODV55130.1"/>
    <property type="molecule type" value="Genomic_DNA"/>
</dbReference>
<comment type="caution">
    <text evidence="12">The sequence shown here is derived from an EMBL/GenBank/DDBJ whole genome shotgun (WGS) entry which is preliminary data.</text>
</comment>
<sequence length="194" mass="21891">MATLDCREEETNLAQNELLDGPSMARALTRIAHEIIERNKGIDECILVGIKTRGAFLAKRLAQRIEKIEGKPIRTGELDITLYRDDLTMKHENEQAHVEQVDIEHEVKNQKIILVDDVLYTGRTVRAALDAVMDLGRPGQIQLAVLVDRGHRELPIRADYVGKNVPTSGSERIIVNLQDVDGEDCVIIYKEDEQ</sequence>
<dbReference type="GO" id="GO:0004845">
    <property type="term" value="F:uracil phosphoribosyltransferase activity"/>
    <property type="evidence" value="ECO:0007669"/>
    <property type="project" value="UniProtKB-UniRule"/>
</dbReference>
<name>A0A1E4R3U9_9BACI</name>
<dbReference type="NCBIfam" id="NF003548">
    <property type="entry name" value="PRK05205.1-4"/>
    <property type="match status" value="1"/>
</dbReference>
<dbReference type="InterPro" id="IPR023050">
    <property type="entry name" value="PyrR"/>
</dbReference>
<dbReference type="AlphaFoldDB" id="A0A1E4R3U9"/>
<dbReference type="CDD" id="cd06223">
    <property type="entry name" value="PRTases_typeI"/>
    <property type="match status" value="1"/>
</dbReference>
<dbReference type="EC" id="2.4.2.9" evidence="10"/>
<comment type="similarity">
    <text evidence="1 10">Belongs to the purine/pyrimidine phosphoribosyltransferase family. PyrR subfamily.</text>
</comment>
<dbReference type="Pfam" id="PF00156">
    <property type="entry name" value="Pribosyltran"/>
    <property type="match status" value="1"/>
</dbReference>
<protein>
    <recommendedName>
        <fullName evidence="10">Bifunctional protein PyrR</fullName>
    </recommendedName>
    <domain>
        <recommendedName>
            <fullName evidence="10">Pyrimidine operon regulatory protein</fullName>
        </recommendedName>
    </domain>
    <domain>
        <recommendedName>
            <fullName evidence="10">Uracil phosphoribosyltransferase</fullName>
            <shortName evidence="10">UPRTase</shortName>
            <ecNumber evidence="10">2.4.2.9</ecNumber>
        </recommendedName>
    </domain>
</protein>
<evidence type="ECO:0000256" key="10">
    <source>
        <dbReference type="HAMAP-Rule" id="MF_01219"/>
    </source>
</evidence>
<evidence type="ECO:0000313" key="13">
    <source>
        <dbReference type="Proteomes" id="UP000094784"/>
    </source>
</evidence>
<accession>A0A1E4R3U9</accession>
<evidence type="ECO:0000259" key="11">
    <source>
        <dbReference type="Pfam" id="PF00156"/>
    </source>
</evidence>
<evidence type="ECO:0000256" key="9">
    <source>
        <dbReference type="ARBA" id="ARBA00063792"/>
    </source>
</evidence>
<gene>
    <name evidence="10" type="primary">pyrR</name>
    <name evidence="12" type="ORF">BG258_04100</name>
</gene>
<keyword evidence="2 10" id="KW-0806">Transcription termination</keyword>
<evidence type="ECO:0000256" key="7">
    <source>
        <dbReference type="ARBA" id="ARBA00053556"/>
    </source>
</evidence>
<evidence type="ECO:0000256" key="3">
    <source>
        <dbReference type="ARBA" id="ARBA00022676"/>
    </source>
</evidence>
<feature type="short sequence motif" description="PRPP-binding" evidence="10">
    <location>
        <begin position="112"/>
        <end position="124"/>
    </location>
</feature>
<comment type="catalytic activity">
    <reaction evidence="10">
        <text>UMP + diphosphate = 5-phospho-alpha-D-ribose 1-diphosphate + uracil</text>
        <dbReference type="Rhea" id="RHEA:13017"/>
        <dbReference type="ChEBI" id="CHEBI:17568"/>
        <dbReference type="ChEBI" id="CHEBI:33019"/>
        <dbReference type="ChEBI" id="CHEBI:57865"/>
        <dbReference type="ChEBI" id="CHEBI:58017"/>
        <dbReference type="EC" id="2.4.2.9"/>
    </reaction>
</comment>
<organism evidence="12 13">
    <name type="scientific">Lysinibacillus fusiformis</name>
    <dbReference type="NCBI Taxonomy" id="28031"/>
    <lineage>
        <taxon>Bacteria</taxon>
        <taxon>Bacillati</taxon>
        <taxon>Bacillota</taxon>
        <taxon>Bacilli</taxon>
        <taxon>Bacillales</taxon>
        <taxon>Bacillaceae</taxon>
        <taxon>Lysinibacillus</taxon>
    </lineage>
</organism>
<dbReference type="PANTHER" id="PTHR11608">
    <property type="entry name" value="BIFUNCTIONAL PROTEIN PYRR"/>
    <property type="match status" value="1"/>
</dbReference>
<dbReference type="OrthoDB" id="9802227at2"/>
<comment type="function">
    <text evidence="7 10">Regulates transcriptional attenuation of the pyrimidine nucleotide (pyr) operon by binding in a uridine-dependent manner to specific sites on pyr mRNA. This disrupts an antiterminator hairpin in the RNA and favors formation of a downstream transcription terminator, leading to a reduced expression of downstream genes.</text>
</comment>
<dbReference type="InterPro" id="IPR050137">
    <property type="entry name" value="PyrR_bifunctional"/>
</dbReference>
<keyword evidence="5 10" id="KW-0805">Transcription regulation</keyword>
<dbReference type="InterPro" id="IPR029057">
    <property type="entry name" value="PRTase-like"/>
</dbReference>
<dbReference type="Proteomes" id="UP000094784">
    <property type="component" value="Unassembled WGS sequence"/>
</dbReference>